<sequence length="128" mass="14501">MALRRPPGYSPAPTEVTYLSADSSDDAIDIMSVEPGGMYDILFSRPRAPNLWETGSALHQLDHRLRFPLLLQFPLQDLLQFQLQYLVGEAGFPLPLRGPIQQRSLLHNQLPLQGLLQLPLRDLMQFPL</sequence>
<organism evidence="1 2">
    <name type="scientific">Anthostomella pinea</name>
    <dbReference type="NCBI Taxonomy" id="933095"/>
    <lineage>
        <taxon>Eukaryota</taxon>
        <taxon>Fungi</taxon>
        <taxon>Dikarya</taxon>
        <taxon>Ascomycota</taxon>
        <taxon>Pezizomycotina</taxon>
        <taxon>Sordariomycetes</taxon>
        <taxon>Xylariomycetidae</taxon>
        <taxon>Xylariales</taxon>
        <taxon>Xylariaceae</taxon>
        <taxon>Anthostomella</taxon>
    </lineage>
</organism>
<evidence type="ECO:0000313" key="2">
    <source>
        <dbReference type="Proteomes" id="UP001295740"/>
    </source>
</evidence>
<gene>
    <name evidence="1" type="ORF">KHLLAP_LOCUS5957</name>
</gene>
<accession>A0AAI8YI06</accession>
<dbReference type="Proteomes" id="UP001295740">
    <property type="component" value="Unassembled WGS sequence"/>
</dbReference>
<comment type="caution">
    <text evidence="1">The sequence shown here is derived from an EMBL/GenBank/DDBJ whole genome shotgun (WGS) entry which is preliminary data.</text>
</comment>
<evidence type="ECO:0000313" key="1">
    <source>
        <dbReference type="EMBL" id="CAJ2505489.1"/>
    </source>
</evidence>
<dbReference type="AlphaFoldDB" id="A0AAI8YI06"/>
<reference evidence="1" key="1">
    <citation type="submission" date="2023-10" db="EMBL/GenBank/DDBJ databases">
        <authorList>
            <person name="Hackl T."/>
        </authorList>
    </citation>
    <scope>NUCLEOTIDE SEQUENCE</scope>
</reference>
<keyword evidence="2" id="KW-1185">Reference proteome</keyword>
<protein>
    <submittedName>
        <fullName evidence="1">Uu.00g128830.m01.CDS01</fullName>
    </submittedName>
</protein>
<dbReference type="EMBL" id="CAUWAG010000007">
    <property type="protein sequence ID" value="CAJ2505489.1"/>
    <property type="molecule type" value="Genomic_DNA"/>
</dbReference>
<proteinExistence type="predicted"/>
<name>A0AAI8YI06_9PEZI</name>